<proteinExistence type="predicted"/>
<organism evidence="1 2">
    <name type="scientific">[Mycobacterium] crassicus</name>
    <dbReference type="NCBI Taxonomy" id="2872309"/>
    <lineage>
        <taxon>Bacteria</taxon>
        <taxon>Bacillati</taxon>
        <taxon>Actinomycetota</taxon>
        <taxon>Actinomycetes</taxon>
        <taxon>Mycobacteriales</taxon>
        <taxon>Mycobacteriaceae</taxon>
        <taxon>Mycolicibacter</taxon>
    </lineage>
</organism>
<comment type="caution">
    <text evidence="1">The sequence shown here is derived from an EMBL/GenBank/DDBJ whole genome shotgun (WGS) entry which is preliminary data.</text>
</comment>
<sequence length="83" mass="9225">MTEARFKVRDLVQLDSEYKDLGNPSLFQIRSISAGKAILGQLGEVPNQYVGVDTEVELDSPDLVAPYPEVLALYPWVEAAREC</sequence>
<accession>A0ABU5XNX9</accession>
<evidence type="ECO:0000313" key="2">
    <source>
        <dbReference type="Proteomes" id="UP001299596"/>
    </source>
</evidence>
<dbReference type="RefSeq" id="WP_329780571.1">
    <property type="nucleotide sequence ID" value="NZ_JAYJJR010000016.1"/>
</dbReference>
<gene>
    <name evidence="1" type="ORF">K6T79_20825</name>
</gene>
<evidence type="ECO:0000313" key="1">
    <source>
        <dbReference type="EMBL" id="MEB3023472.1"/>
    </source>
</evidence>
<dbReference type="EMBL" id="JAYJJR010000016">
    <property type="protein sequence ID" value="MEB3023472.1"/>
    <property type="molecule type" value="Genomic_DNA"/>
</dbReference>
<dbReference type="Proteomes" id="UP001299596">
    <property type="component" value="Unassembled WGS sequence"/>
</dbReference>
<keyword evidence="2" id="KW-1185">Reference proteome</keyword>
<protein>
    <submittedName>
        <fullName evidence="1">Uncharacterized protein</fullName>
    </submittedName>
</protein>
<reference evidence="1 2" key="1">
    <citation type="submission" date="2023-12" db="EMBL/GenBank/DDBJ databases">
        <title>Description of new species of Mycobacterium terrae complex isolated from sewage at the Sao Paulo Zoological Park Foundation in Brazil.</title>
        <authorList>
            <person name="Romagnoli C.L."/>
            <person name="Conceicao E.C."/>
            <person name="Machado E."/>
            <person name="Barreto L.B.P.F."/>
            <person name="Sharma A."/>
            <person name="Silva N.M."/>
            <person name="Marques L.E."/>
            <person name="Juliana M.A."/>
            <person name="Lourenco M.C.S."/>
            <person name="Digiampietri L.A."/>
            <person name="Suffys P.N."/>
            <person name="Viana-Niero C."/>
        </authorList>
    </citation>
    <scope>NUCLEOTIDE SEQUENCE [LARGE SCALE GENOMIC DNA]</scope>
    <source>
        <strain evidence="1 2">MYC098</strain>
    </source>
</reference>
<name>A0ABU5XNX9_9MYCO</name>